<evidence type="ECO:0000313" key="2">
    <source>
        <dbReference type="Proteomes" id="UP000438345"/>
    </source>
</evidence>
<dbReference type="RefSeq" id="WP_158201628.1">
    <property type="nucleotide sequence ID" value="NZ_CP046973.1"/>
</dbReference>
<name>A0A857D8D5_MICAE</name>
<gene>
    <name evidence="1" type="ORF">GQR42_22090</name>
</gene>
<sequence>MTNYVILLRNNNFSRLPNKIDHFRQESVAGRQELGDCFYLFSPHTPHPTPYTLFQVSGQEITAF</sequence>
<accession>A0A857D8D5</accession>
<dbReference type="AlphaFoldDB" id="A0A857D8D5"/>
<reference evidence="1 2" key="1">
    <citation type="submission" date="2019-12" db="EMBL/GenBank/DDBJ databases">
        <title>Complete genome sequence of Microcystis aeruginosa strain FD4.</title>
        <authorList>
            <person name="Urakawa H."/>
        </authorList>
    </citation>
    <scope>NUCLEOTIDE SEQUENCE [LARGE SCALE GENOMIC DNA]</scope>
    <source>
        <strain evidence="1 2">FD4</strain>
    </source>
</reference>
<dbReference type="Proteomes" id="UP000438345">
    <property type="component" value="Chromosome"/>
</dbReference>
<evidence type="ECO:0000313" key="1">
    <source>
        <dbReference type="EMBL" id="QGZ91812.1"/>
    </source>
</evidence>
<protein>
    <submittedName>
        <fullName evidence="1">Uncharacterized protein</fullName>
    </submittedName>
</protein>
<proteinExistence type="predicted"/>
<dbReference type="EMBL" id="CP046973">
    <property type="protein sequence ID" value="QGZ91812.1"/>
    <property type="molecule type" value="Genomic_DNA"/>
</dbReference>
<organism evidence="1 2">
    <name type="scientific">Microcystis aeruginosa FD4</name>
    <dbReference type="NCBI Taxonomy" id="2686288"/>
    <lineage>
        <taxon>Bacteria</taxon>
        <taxon>Bacillati</taxon>
        <taxon>Cyanobacteriota</taxon>
        <taxon>Cyanophyceae</taxon>
        <taxon>Oscillatoriophycideae</taxon>
        <taxon>Chroococcales</taxon>
        <taxon>Microcystaceae</taxon>
        <taxon>Microcystis</taxon>
    </lineage>
</organism>